<dbReference type="Gene3D" id="1.10.260.40">
    <property type="entry name" value="lambda repressor-like DNA-binding domains"/>
    <property type="match status" value="1"/>
</dbReference>
<dbReference type="PATRIC" id="fig|452.5.peg.3211"/>
<evidence type="ECO:0000259" key="4">
    <source>
        <dbReference type="PROSITE" id="PS50932"/>
    </source>
</evidence>
<sequence length="338" mass="37186">MKKRIRIKDVADYLGVSTSTVSRALNPGLRAKISTEVIAQVREAAVKLGYVADYTAQSLRKQKTRTIGIVVPDILNPLFPAMIKGAQDYLSREGYVTFIASSNNNQTLAIAEIRNLIARKIDGIIIASAFLKDSSVNYCVRQQLPMVLVNRSIHDEHAAHRVINDDIYGIELAMNHLLELGHRHIVHFAGPQVISQGKERLSTFLDYCAKHELERDVIPLDAFTIEAGMQGAELFLKRHKKASAILAANDLMAIGAIQQLQSKGYEIPGDYSVVGFNGMFLSDMISPSLTTIQVPHQQLAEQAARLLLQEIATPGAPRQTLLLTPKLIVRASSGLCRG</sequence>
<evidence type="ECO:0000256" key="2">
    <source>
        <dbReference type="ARBA" id="ARBA00023125"/>
    </source>
</evidence>
<dbReference type="EMBL" id="LNYX01000035">
    <property type="protein sequence ID" value="KTD60990.1"/>
    <property type="molecule type" value="Genomic_DNA"/>
</dbReference>
<dbReference type="InterPro" id="IPR028082">
    <property type="entry name" value="Peripla_BP_I"/>
</dbReference>
<dbReference type="Gene3D" id="3.40.50.2300">
    <property type="match status" value="2"/>
</dbReference>
<gene>
    <name evidence="5" type="primary">cytR</name>
    <name evidence="5" type="ORF">Lspi_2901</name>
</gene>
<dbReference type="CDD" id="cd01392">
    <property type="entry name" value="HTH_LacI"/>
    <property type="match status" value="1"/>
</dbReference>
<dbReference type="SMART" id="SM00354">
    <property type="entry name" value="HTH_LACI"/>
    <property type="match status" value="1"/>
</dbReference>
<keyword evidence="1" id="KW-0805">Transcription regulation</keyword>
<dbReference type="Proteomes" id="UP000054877">
    <property type="component" value="Unassembled WGS sequence"/>
</dbReference>
<dbReference type="PANTHER" id="PTHR30146">
    <property type="entry name" value="LACI-RELATED TRANSCRIPTIONAL REPRESSOR"/>
    <property type="match status" value="1"/>
</dbReference>
<dbReference type="STRING" id="452.Lspi_2901"/>
<dbReference type="InterPro" id="IPR010982">
    <property type="entry name" value="Lambda_DNA-bd_dom_sf"/>
</dbReference>
<dbReference type="AlphaFoldDB" id="A0A0W0YWH3"/>
<protein>
    <submittedName>
        <fullName evidence="5">HTH-type transcriptional repressor CytR</fullName>
    </submittedName>
</protein>
<dbReference type="RefSeq" id="WP_058484816.1">
    <property type="nucleotide sequence ID" value="NZ_CAAAII010000011.1"/>
</dbReference>
<dbReference type="PROSITE" id="PS50932">
    <property type="entry name" value="HTH_LACI_2"/>
    <property type="match status" value="1"/>
</dbReference>
<keyword evidence="6" id="KW-1185">Reference proteome</keyword>
<proteinExistence type="predicted"/>
<dbReference type="SUPFAM" id="SSF53822">
    <property type="entry name" value="Periplasmic binding protein-like I"/>
    <property type="match status" value="1"/>
</dbReference>
<organism evidence="5 6">
    <name type="scientific">Legionella spiritensis</name>
    <dbReference type="NCBI Taxonomy" id="452"/>
    <lineage>
        <taxon>Bacteria</taxon>
        <taxon>Pseudomonadati</taxon>
        <taxon>Pseudomonadota</taxon>
        <taxon>Gammaproteobacteria</taxon>
        <taxon>Legionellales</taxon>
        <taxon>Legionellaceae</taxon>
        <taxon>Legionella</taxon>
    </lineage>
</organism>
<dbReference type="CDD" id="cd06267">
    <property type="entry name" value="PBP1_LacI_sugar_binding-like"/>
    <property type="match status" value="1"/>
</dbReference>
<dbReference type="GO" id="GO:0003700">
    <property type="term" value="F:DNA-binding transcription factor activity"/>
    <property type="evidence" value="ECO:0007669"/>
    <property type="project" value="TreeGrafter"/>
</dbReference>
<keyword evidence="2" id="KW-0238">DNA-binding</keyword>
<accession>A0A0W0YWH3</accession>
<name>A0A0W0YWH3_LEGSP</name>
<evidence type="ECO:0000256" key="1">
    <source>
        <dbReference type="ARBA" id="ARBA00023015"/>
    </source>
</evidence>
<dbReference type="Pfam" id="PF00532">
    <property type="entry name" value="Peripla_BP_1"/>
    <property type="match status" value="1"/>
</dbReference>
<evidence type="ECO:0000313" key="5">
    <source>
        <dbReference type="EMBL" id="KTD60990.1"/>
    </source>
</evidence>
<comment type="caution">
    <text evidence="5">The sequence shown here is derived from an EMBL/GenBank/DDBJ whole genome shotgun (WGS) entry which is preliminary data.</text>
</comment>
<dbReference type="GO" id="GO:0000976">
    <property type="term" value="F:transcription cis-regulatory region binding"/>
    <property type="evidence" value="ECO:0007669"/>
    <property type="project" value="TreeGrafter"/>
</dbReference>
<evidence type="ECO:0000313" key="6">
    <source>
        <dbReference type="Proteomes" id="UP000054877"/>
    </source>
</evidence>
<dbReference type="SUPFAM" id="SSF47413">
    <property type="entry name" value="lambda repressor-like DNA-binding domains"/>
    <property type="match status" value="1"/>
</dbReference>
<feature type="domain" description="HTH lacI-type" evidence="4">
    <location>
        <begin position="5"/>
        <end position="61"/>
    </location>
</feature>
<dbReference type="OrthoDB" id="9798934at2"/>
<dbReference type="PANTHER" id="PTHR30146:SF109">
    <property type="entry name" value="HTH-TYPE TRANSCRIPTIONAL REGULATOR GALS"/>
    <property type="match status" value="1"/>
</dbReference>
<evidence type="ECO:0000256" key="3">
    <source>
        <dbReference type="ARBA" id="ARBA00023163"/>
    </source>
</evidence>
<dbReference type="Pfam" id="PF00356">
    <property type="entry name" value="LacI"/>
    <property type="match status" value="1"/>
</dbReference>
<keyword evidence="3" id="KW-0804">Transcription</keyword>
<dbReference type="InterPro" id="IPR001761">
    <property type="entry name" value="Peripla_BP/Lac1_sug-bd_dom"/>
</dbReference>
<reference evidence="5 6" key="1">
    <citation type="submission" date="2015-11" db="EMBL/GenBank/DDBJ databases">
        <title>Genomic analysis of 38 Legionella species identifies large and diverse effector repertoires.</title>
        <authorList>
            <person name="Burstein D."/>
            <person name="Amaro F."/>
            <person name="Zusman T."/>
            <person name="Lifshitz Z."/>
            <person name="Cohen O."/>
            <person name="Gilbert J.A."/>
            <person name="Pupko T."/>
            <person name="Shuman H.A."/>
            <person name="Segal G."/>
        </authorList>
    </citation>
    <scope>NUCLEOTIDE SEQUENCE [LARGE SCALE GENOMIC DNA]</scope>
    <source>
        <strain evidence="5 6">Mt.St.Helens-9</strain>
    </source>
</reference>
<dbReference type="InterPro" id="IPR000843">
    <property type="entry name" value="HTH_LacI"/>
</dbReference>